<reference evidence="1" key="2">
    <citation type="journal article" date="2015" name="Data Brief">
        <title>Shoot transcriptome of the giant reed, Arundo donax.</title>
        <authorList>
            <person name="Barrero R.A."/>
            <person name="Guerrero F.D."/>
            <person name="Moolhuijzen P."/>
            <person name="Goolsby J.A."/>
            <person name="Tidwell J."/>
            <person name="Bellgard S.E."/>
            <person name="Bellgard M.I."/>
        </authorList>
    </citation>
    <scope>NUCLEOTIDE SEQUENCE</scope>
    <source>
        <tissue evidence="1">Shoot tissue taken approximately 20 cm above the soil surface</tissue>
    </source>
</reference>
<protein>
    <submittedName>
        <fullName evidence="1">Uncharacterized protein</fullName>
    </submittedName>
</protein>
<organism evidence="1">
    <name type="scientific">Arundo donax</name>
    <name type="common">Giant reed</name>
    <name type="synonym">Donax arundinaceus</name>
    <dbReference type="NCBI Taxonomy" id="35708"/>
    <lineage>
        <taxon>Eukaryota</taxon>
        <taxon>Viridiplantae</taxon>
        <taxon>Streptophyta</taxon>
        <taxon>Embryophyta</taxon>
        <taxon>Tracheophyta</taxon>
        <taxon>Spermatophyta</taxon>
        <taxon>Magnoliopsida</taxon>
        <taxon>Liliopsida</taxon>
        <taxon>Poales</taxon>
        <taxon>Poaceae</taxon>
        <taxon>PACMAD clade</taxon>
        <taxon>Arundinoideae</taxon>
        <taxon>Arundineae</taxon>
        <taxon>Arundo</taxon>
    </lineage>
</organism>
<reference evidence="1" key="1">
    <citation type="submission" date="2014-09" db="EMBL/GenBank/DDBJ databases">
        <authorList>
            <person name="Magalhaes I.L.F."/>
            <person name="Oliveira U."/>
            <person name="Santos F.R."/>
            <person name="Vidigal T.H.D.A."/>
            <person name="Brescovit A.D."/>
            <person name="Santos A.J."/>
        </authorList>
    </citation>
    <scope>NUCLEOTIDE SEQUENCE</scope>
    <source>
        <tissue evidence="1">Shoot tissue taken approximately 20 cm above the soil surface</tissue>
    </source>
</reference>
<accession>A0A0A8Z067</accession>
<proteinExistence type="predicted"/>
<evidence type="ECO:0000313" key="1">
    <source>
        <dbReference type="EMBL" id="JAD32196.1"/>
    </source>
</evidence>
<sequence length="22" mass="2568">MKVLRLSGHLVIQNNLRVRGYT</sequence>
<dbReference type="EMBL" id="GBRH01265699">
    <property type="protein sequence ID" value="JAD32196.1"/>
    <property type="molecule type" value="Transcribed_RNA"/>
</dbReference>
<dbReference type="AlphaFoldDB" id="A0A0A8Z067"/>
<name>A0A0A8Z067_ARUDO</name>